<reference evidence="4 5" key="1">
    <citation type="journal article" date="2023" name="Genome Announc.">
        <title>Pan-Genome Analyses of the Genus Cohnella and Proposal of the Novel Species Cohnella silvisoli sp. nov., Isolated from Forest Soil.</title>
        <authorList>
            <person name="Wang C."/>
            <person name="Mao L."/>
            <person name="Bao G."/>
            <person name="Zhu H."/>
        </authorList>
    </citation>
    <scope>NUCLEOTIDE SEQUENCE [LARGE SCALE GENOMIC DNA]</scope>
    <source>
        <strain evidence="4 5">NL03-T5-1</strain>
    </source>
</reference>
<evidence type="ECO:0000313" key="5">
    <source>
        <dbReference type="Proteomes" id="UP001493487"/>
    </source>
</evidence>
<accession>A0ABV1L0W0</accession>
<keyword evidence="2" id="KW-0732">Signal</keyword>
<feature type="domain" description="CBM-cenC" evidence="3">
    <location>
        <begin position="1789"/>
        <end position="1909"/>
    </location>
</feature>
<feature type="signal peptide" evidence="2">
    <location>
        <begin position="1"/>
        <end position="27"/>
    </location>
</feature>
<feature type="domain" description="CBM-cenC" evidence="3">
    <location>
        <begin position="250"/>
        <end position="349"/>
    </location>
</feature>
<dbReference type="Pfam" id="PF02018">
    <property type="entry name" value="CBM_4_9"/>
    <property type="match status" value="3"/>
</dbReference>
<dbReference type="Proteomes" id="UP001493487">
    <property type="component" value="Unassembled WGS sequence"/>
</dbReference>
<proteinExistence type="predicted"/>
<keyword evidence="1" id="KW-0378">Hydrolase</keyword>
<feature type="domain" description="CBM-cenC" evidence="3">
    <location>
        <begin position="787"/>
        <end position="892"/>
    </location>
</feature>
<dbReference type="InterPro" id="IPR008979">
    <property type="entry name" value="Galactose-bd-like_sf"/>
</dbReference>
<organism evidence="4 5">
    <name type="scientific">Cohnella silvisoli</name>
    <dbReference type="NCBI Taxonomy" id="2873699"/>
    <lineage>
        <taxon>Bacteria</taxon>
        <taxon>Bacillati</taxon>
        <taxon>Bacillota</taxon>
        <taxon>Bacilli</taxon>
        <taxon>Bacillales</taxon>
        <taxon>Paenibacillaceae</taxon>
        <taxon>Cohnella</taxon>
    </lineage>
</organism>
<dbReference type="Gene3D" id="2.60.120.260">
    <property type="entry name" value="Galactose-binding domain-like"/>
    <property type="match status" value="8"/>
</dbReference>
<dbReference type="EMBL" id="JASKHM010000018">
    <property type="protein sequence ID" value="MEQ4485975.1"/>
    <property type="molecule type" value="Genomic_DNA"/>
</dbReference>
<evidence type="ECO:0000313" key="4">
    <source>
        <dbReference type="EMBL" id="MEQ4485975.1"/>
    </source>
</evidence>
<keyword evidence="5" id="KW-1185">Reference proteome</keyword>
<evidence type="ECO:0000256" key="1">
    <source>
        <dbReference type="ARBA" id="ARBA00022801"/>
    </source>
</evidence>
<dbReference type="RefSeq" id="WP_232189039.1">
    <property type="nucleotide sequence ID" value="NZ_JAIOAP010000017.1"/>
</dbReference>
<gene>
    <name evidence="4" type="ORF">QJS35_26705</name>
</gene>
<evidence type="ECO:0000259" key="3">
    <source>
        <dbReference type="Pfam" id="PF02018"/>
    </source>
</evidence>
<name>A0ABV1L0W0_9BACL</name>
<protein>
    <submittedName>
        <fullName evidence="4">Carbohydrate binding domain-containing protein</fullName>
    </submittedName>
</protein>
<dbReference type="SUPFAM" id="SSF49785">
    <property type="entry name" value="Galactose-binding domain-like"/>
    <property type="match status" value="5"/>
</dbReference>
<feature type="chain" id="PRO_5045570868" evidence="2">
    <location>
        <begin position="28"/>
        <end position="2270"/>
    </location>
</feature>
<sequence>MKRVNRKISCMLMVAVMLLGSYTPVLASSNIMNGVATWRYQTGVAAGTASVNNAKIKADYDANGILNGLYLDPNGTGNFSAGKMINDFNMQIVEGGNTYDSDNVSVISENGTALNGYDQSYDFFKRRMSEFYFNGINNNRYISTMYTEFLQNSDILYMYPRLHVKENASPSNIKYNFKFPSTKFDKIYYDVQPQQILQDDSYVNQGGNISFKGDNLLNASGSFEKVGGWNIRYTAINSDKVSDPRYELTGSIPGWTLNGSSSAMQQVAGGHDGNYSLKLTNNQTDYSGNVSAKFDVQKGDTYTVSAWVKASGANTSAKLWVNGYGTEVLQAVTTGAWTRLSMTFSAPIDPNEPVSISTLHPSLYLSASPGSSILVDGVKVELGSSPTAYGNNMAGLSTSTVLYNTTTQEGLVIYTPLNYPELRKWYSDDYVRKSFMDYSITRQTVGSELVLTYDVTGQAMSANNTEDFYFYVRPFKGSVIDNGISAFTNNLNTMGPFQESFANVTTLNKQIAYYPIEGYADQFYSIGFTTLHKGKAVKNAPWNDATSSQDWGINGERGFNWGFNSHNMAVIGNSINNYYRRTINPTQAMVDERIRFVVNYIDKTNDTKYNGVYTTGGMPNYKLLIDLLKQSLTENGQLAEGYNNFYFAQVAMPMVELTNQIYSGLSAGDKAAILSKLGNLKKIYDKTGIFTWNHDVNALTNGDFEQSAAVTSGSWTTVGNVSVTSSPYTVTNTGTNVESNYVKSSFTPTIGSDYSSQVSVKSNLAGGAKVWLTSADNPVLIDSTPLNNAINGNVEAGTLSNWTVSNQGTGDTIALESTEKHGGSYSVKYTHLSTNGTAALRNGNTPASSIGKKYKATAWVKSADNNPVNVTIDIAGGKKKTYTAGNTWTQISTVVYASTAFFTNVGLTIPQNKAIYVDDVVYTETAEDFILNDDDSNGDAEAGSAAGWDIYGSGAGDTLTIVSDVKFAGNYAMKYTHGSANVAFARNIANVASTNGKKYKGSAWVRSADANPVDVTIHISGVGSKTFTVGSAWTPLSTIVDVTNEYYNTLAISIPSGKSVYIDNAVIGETSESVPINEGNNGGAESGNLTNWSITNPGTGDVSSVISTDKHAGNYAVQYTRASSGTTTYISNVSSLSSVPGKRYKATAWVKSPITNPLSATIDVSGAGPRAYTVGSEWTQISTMVNASNGYFNTVAITIPAGRSILIDDVVLMEVSDQVPVYSVDINQASFTTVKSLSNAAFANDTTNDLKLFMRPGDQVIVNTPSVQQISGWTANGRGYTEISNDYASGAHSLTYRNDGANSKDNFLSAPFTAGTGFEGAGTKYVASAKVKAKAGTTAKVWLDSSGRDAGKTLLNDGWNGDLEYGNTANWEITNKTVNDTMQVSTTHKTGGSYGLQYTSGSANAALRYSFPTSGTSGKSYKVSMQVKSGSGTANVTLSLGGKQTLTYNIGTGWREIYTIVENADPNINRADIKIPSGQSVYIDDLKIEETTDKLPLNASNNEGVEENSANNWAFDFQGAGDTMTPSASESHSGIYAMSYTHGSANQTTIRNTSTKPSITGRKYKATAWVKSASSTPIQIQIHISGAGLRSFMVGNGWTPIYTYATATNPYYNSVGVIIPQGNTVYIDDMGLVETDETDPLTDGSNSGGEAGLNGNWGVVNAGSGDSIQAVTGNAHMGAYSLKYTYSSGNAAYAINQSNSASVVGKKYRGSIWAKNANPGNTLVTVSVGGVGPKTYSVGADWVRLDTYVTVTNTSYNSILVTIPQGSSVYLDDSEIVETTDSVPLNFWNNGDLETGTVKDFTMQQVPGDSAIIESAEKHSGNYSIKFTVGNASPSNRSVYLMHLVSNNSVPGKRYKVTAWVKSATGSNVYVNMSLSGYGQVQSLVGNTWTKLETTVNAENPNFNQVNFILGNNTSIYVDDVSVTEVDATEPIQYYNITDSSWTSIVQKLPIHASPAQALRLFSRPGDEILIDTAQVEPGEEASSSFEATSSFYDYSPLYFSKSITVINSHIEATIIAAFMKKIADAAGNSTESAYWNTMTNNGVDGILWFMKKNSAFSLNDLIYRMGTGPNGEYGKYVLMRLAQLFNEVSYKKSELQPYVWHMVNNYIEDDKDDHYAPTATRFSYEIAQILYGIVWNDATGLRTIESNWPTYYPAGSMYDLRAFRLNFSRDLTPILDDKWYYGFTVNQTENDSFGGFQLSNSSYYLENSTDTSKTVTIAFVDRDTTDSYGLSRIAQALELITNTPLTISGNTVTFTIPARTFRIVQLAIS</sequence>
<evidence type="ECO:0000256" key="2">
    <source>
        <dbReference type="SAM" id="SignalP"/>
    </source>
</evidence>
<dbReference type="InterPro" id="IPR003305">
    <property type="entry name" value="CenC_carb-bd"/>
</dbReference>
<comment type="caution">
    <text evidence="4">The sequence shown here is derived from an EMBL/GenBank/DDBJ whole genome shotgun (WGS) entry which is preliminary data.</text>
</comment>